<dbReference type="Proteomes" id="UP001317532">
    <property type="component" value="Chromosome"/>
</dbReference>
<dbReference type="Gene3D" id="3.30.70.330">
    <property type="match status" value="1"/>
</dbReference>
<feature type="domain" description="RRM" evidence="2">
    <location>
        <begin position="7"/>
        <end position="86"/>
    </location>
</feature>
<dbReference type="CDD" id="cd00590">
    <property type="entry name" value="RRM_SF"/>
    <property type="match status" value="1"/>
</dbReference>
<evidence type="ECO:0000313" key="3">
    <source>
        <dbReference type="EMBL" id="BDE04903.1"/>
    </source>
</evidence>
<accession>A0AAN2C8E4</accession>
<reference evidence="3 4" key="1">
    <citation type="journal article" date="2022" name="ISME Commun">
        <title>Vulcanimicrobium alpinus gen. nov. sp. nov., the first cultivated representative of the candidate phylum 'Eremiobacterota', is a metabolically versatile aerobic anoxygenic phototroph.</title>
        <authorList>
            <person name="Yabe S."/>
            <person name="Muto K."/>
            <person name="Abe K."/>
            <person name="Yokota A."/>
            <person name="Staudigel H."/>
            <person name="Tebo B.M."/>
        </authorList>
    </citation>
    <scope>NUCLEOTIDE SEQUENCE [LARGE SCALE GENOMIC DNA]</scope>
    <source>
        <strain evidence="3 4">WC8-2</strain>
    </source>
</reference>
<dbReference type="EMBL" id="AP025523">
    <property type="protein sequence ID" value="BDE04903.1"/>
    <property type="molecule type" value="Genomic_DNA"/>
</dbReference>
<dbReference type="InterPro" id="IPR050502">
    <property type="entry name" value="Euk_RNA-bind_prot"/>
</dbReference>
<dbReference type="PANTHER" id="PTHR48025:SF1">
    <property type="entry name" value="RRM DOMAIN-CONTAINING PROTEIN"/>
    <property type="match status" value="1"/>
</dbReference>
<evidence type="ECO:0000313" key="4">
    <source>
        <dbReference type="Proteomes" id="UP001317532"/>
    </source>
</evidence>
<proteinExistence type="predicted"/>
<evidence type="ECO:0000256" key="1">
    <source>
        <dbReference type="ARBA" id="ARBA00022884"/>
    </source>
</evidence>
<dbReference type="InterPro" id="IPR012677">
    <property type="entry name" value="Nucleotide-bd_a/b_plait_sf"/>
</dbReference>
<organism evidence="3 4">
    <name type="scientific">Vulcanimicrobium alpinum</name>
    <dbReference type="NCBI Taxonomy" id="3016050"/>
    <lineage>
        <taxon>Bacteria</taxon>
        <taxon>Bacillati</taxon>
        <taxon>Vulcanimicrobiota</taxon>
        <taxon>Vulcanimicrobiia</taxon>
        <taxon>Vulcanimicrobiales</taxon>
        <taxon>Vulcanimicrobiaceae</taxon>
        <taxon>Vulcanimicrobium</taxon>
    </lineage>
</organism>
<dbReference type="RefSeq" id="WP_317995989.1">
    <property type="nucleotide sequence ID" value="NZ_AP025523.1"/>
</dbReference>
<dbReference type="KEGG" id="vab:WPS_01790"/>
<keyword evidence="4" id="KW-1185">Reference proteome</keyword>
<dbReference type="SUPFAM" id="SSF54928">
    <property type="entry name" value="RNA-binding domain, RBD"/>
    <property type="match status" value="1"/>
</dbReference>
<dbReference type="AlphaFoldDB" id="A0AAN2C8E4"/>
<name>A0AAN2C8E4_UNVUL</name>
<protein>
    <recommendedName>
        <fullName evidence="2">RRM domain-containing protein</fullName>
    </recommendedName>
</protein>
<dbReference type="PANTHER" id="PTHR48025">
    <property type="entry name" value="OS02G0815200 PROTEIN"/>
    <property type="match status" value="1"/>
</dbReference>
<sequence length="101" mass="11157">MRSSAEVRLLVRNIAKGVSSTEIAELFAPFGCDPERIALPRDRRTRRRKGIAYVIVANGRLAAAAIEALQHAVLAEKTVTVEIADERPPKPPRGRRFSAPR</sequence>
<dbReference type="GO" id="GO:0003723">
    <property type="term" value="F:RNA binding"/>
    <property type="evidence" value="ECO:0007669"/>
    <property type="project" value="UniProtKB-KW"/>
</dbReference>
<dbReference type="SMART" id="SM00360">
    <property type="entry name" value="RRM"/>
    <property type="match status" value="1"/>
</dbReference>
<dbReference type="InterPro" id="IPR035979">
    <property type="entry name" value="RBD_domain_sf"/>
</dbReference>
<evidence type="ECO:0000259" key="2">
    <source>
        <dbReference type="PROSITE" id="PS50102"/>
    </source>
</evidence>
<keyword evidence="1" id="KW-0694">RNA-binding</keyword>
<gene>
    <name evidence="3" type="ORF">WPS_01790</name>
</gene>
<dbReference type="Pfam" id="PF00076">
    <property type="entry name" value="RRM_1"/>
    <property type="match status" value="1"/>
</dbReference>
<dbReference type="InterPro" id="IPR000504">
    <property type="entry name" value="RRM_dom"/>
</dbReference>
<dbReference type="PROSITE" id="PS50102">
    <property type="entry name" value="RRM"/>
    <property type="match status" value="1"/>
</dbReference>